<evidence type="ECO:0000313" key="3">
    <source>
        <dbReference type="Proteomes" id="UP001596223"/>
    </source>
</evidence>
<dbReference type="EMBL" id="JBHSQN010000017">
    <property type="protein sequence ID" value="MFC6014386.1"/>
    <property type="molecule type" value="Genomic_DNA"/>
</dbReference>
<feature type="transmembrane region" description="Helical" evidence="1">
    <location>
        <begin position="12"/>
        <end position="34"/>
    </location>
</feature>
<comment type="caution">
    <text evidence="2">The sequence shown here is derived from an EMBL/GenBank/DDBJ whole genome shotgun (WGS) entry which is preliminary data.</text>
</comment>
<dbReference type="Proteomes" id="UP001596223">
    <property type="component" value="Unassembled WGS sequence"/>
</dbReference>
<gene>
    <name evidence="2" type="ORF">ACFP3H_25310</name>
</gene>
<protein>
    <submittedName>
        <fullName evidence="2">Uncharacterized protein</fullName>
    </submittedName>
</protein>
<dbReference type="RefSeq" id="WP_378609704.1">
    <property type="nucleotide sequence ID" value="NZ_JBHSQN010000017.1"/>
</dbReference>
<evidence type="ECO:0000256" key="1">
    <source>
        <dbReference type="SAM" id="Phobius"/>
    </source>
</evidence>
<organism evidence="2 3">
    <name type="scientific">Nocardia lasii</name>
    <dbReference type="NCBI Taxonomy" id="1616107"/>
    <lineage>
        <taxon>Bacteria</taxon>
        <taxon>Bacillati</taxon>
        <taxon>Actinomycetota</taxon>
        <taxon>Actinomycetes</taxon>
        <taxon>Mycobacteriales</taxon>
        <taxon>Nocardiaceae</taxon>
        <taxon>Nocardia</taxon>
    </lineage>
</organism>
<reference evidence="3" key="1">
    <citation type="journal article" date="2019" name="Int. J. Syst. Evol. Microbiol.">
        <title>The Global Catalogue of Microorganisms (GCM) 10K type strain sequencing project: providing services to taxonomists for standard genome sequencing and annotation.</title>
        <authorList>
            <consortium name="The Broad Institute Genomics Platform"/>
            <consortium name="The Broad Institute Genome Sequencing Center for Infectious Disease"/>
            <person name="Wu L."/>
            <person name="Ma J."/>
        </authorList>
    </citation>
    <scope>NUCLEOTIDE SEQUENCE [LARGE SCALE GENOMIC DNA]</scope>
    <source>
        <strain evidence="3">CCUG 36956</strain>
    </source>
</reference>
<keyword evidence="1" id="KW-1133">Transmembrane helix</keyword>
<keyword evidence="1" id="KW-0812">Transmembrane</keyword>
<name>A0ABW1JZJ9_9NOCA</name>
<sequence>MQSLREFAEANYDLIATVVIGMGDLGLVVAKAVIELGTPVLQGFFA</sequence>
<accession>A0ABW1JZJ9</accession>
<keyword evidence="1" id="KW-0472">Membrane</keyword>
<keyword evidence="3" id="KW-1185">Reference proteome</keyword>
<proteinExistence type="predicted"/>
<evidence type="ECO:0000313" key="2">
    <source>
        <dbReference type="EMBL" id="MFC6014386.1"/>
    </source>
</evidence>